<feature type="compositionally biased region" description="Polar residues" evidence="1">
    <location>
        <begin position="81"/>
        <end position="100"/>
    </location>
</feature>
<gene>
    <name evidence="2" type="ORF">LSH36_247g01020</name>
</gene>
<protein>
    <submittedName>
        <fullName evidence="2">Uncharacterized protein</fullName>
    </submittedName>
</protein>
<evidence type="ECO:0000256" key="1">
    <source>
        <dbReference type="SAM" id="MobiDB-lite"/>
    </source>
</evidence>
<dbReference type="Proteomes" id="UP001208570">
    <property type="component" value="Unassembled WGS sequence"/>
</dbReference>
<organism evidence="2 3">
    <name type="scientific">Paralvinella palmiformis</name>
    <dbReference type="NCBI Taxonomy" id="53620"/>
    <lineage>
        <taxon>Eukaryota</taxon>
        <taxon>Metazoa</taxon>
        <taxon>Spiralia</taxon>
        <taxon>Lophotrochozoa</taxon>
        <taxon>Annelida</taxon>
        <taxon>Polychaeta</taxon>
        <taxon>Sedentaria</taxon>
        <taxon>Canalipalpata</taxon>
        <taxon>Terebellida</taxon>
        <taxon>Terebelliformia</taxon>
        <taxon>Alvinellidae</taxon>
        <taxon>Paralvinella</taxon>
    </lineage>
</organism>
<feature type="compositionally biased region" description="Low complexity" evidence="1">
    <location>
        <begin position="39"/>
        <end position="48"/>
    </location>
</feature>
<feature type="region of interest" description="Disordered" evidence="1">
    <location>
        <begin position="76"/>
        <end position="126"/>
    </location>
</feature>
<dbReference type="AlphaFoldDB" id="A0AAD9JLX3"/>
<comment type="caution">
    <text evidence="2">The sequence shown here is derived from an EMBL/GenBank/DDBJ whole genome shotgun (WGS) entry which is preliminary data.</text>
</comment>
<keyword evidence="3" id="KW-1185">Reference proteome</keyword>
<name>A0AAD9JLX3_9ANNE</name>
<dbReference type="EMBL" id="JAODUP010000247">
    <property type="protein sequence ID" value="KAK2155151.1"/>
    <property type="molecule type" value="Genomic_DNA"/>
</dbReference>
<reference evidence="2" key="1">
    <citation type="journal article" date="2023" name="Mol. Biol. Evol.">
        <title>Third-Generation Sequencing Reveals the Adaptive Role of the Epigenome in Three Deep-Sea Polychaetes.</title>
        <authorList>
            <person name="Perez M."/>
            <person name="Aroh O."/>
            <person name="Sun Y."/>
            <person name="Lan Y."/>
            <person name="Juniper S.K."/>
            <person name="Young C.R."/>
            <person name="Angers B."/>
            <person name="Qian P.Y."/>
        </authorList>
    </citation>
    <scope>NUCLEOTIDE SEQUENCE</scope>
    <source>
        <strain evidence="2">P08H-3</strain>
    </source>
</reference>
<proteinExistence type="predicted"/>
<evidence type="ECO:0000313" key="3">
    <source>
        <dbReference type="Proteomes" id="UP001208570"/>
    </source>
</evidence>
<sequence>MIRSEIIGCKMRHINRIPFYNHSPTGSPEALLIESDAHSSPSSSPQSESFKKCFNEDEKPAALFPPLMNKVQEAQVVAEDNGTSSIHVAQSDSREMSPQANDKPRSPKSSHRQLNDLQPEVDMFAE</sequence>
<accession>A0AAD9JLX3</accession>
<feature type="region of interest" description="Disordered" evidence="1">
    <location>
        <begin position="18"/>
        <end position="54"/>
    </location>
</feature>
<evidence type="ECO:0000313" key="2">
    <source>
        <dbReference type="EMBL" id="KAK2155151.1"/>
    </source>
</evidence>